<feature type="non-terminal residue" evidence="2">
    <location>
        <position position="1"/>
    </location>
</feature>
<accession>A0A1E1WL53</accession>
<gene>
    <name evidence="2" type="ORF">g.6648</name>
</gene>
<feature type="non-terminal residue" evidence="2">
    <location>
        <position position="211"/>
    </location>
</feature>
<proteinExistence type="predicted"/>
<evidence type="ECO:0000313" key="2">
    <source>
        <dbReference type="EMBL" id="JAT87586.1"/>
    </source>
</evidence>
<sequence length="211" mass="23528">STLTKMHARAVLLVCCVVGSTVAYYPQRQPPYNTGPNDLYSVEVNSNFLPEQSQRLFFGNGQGSNQVGGSGLWASLTNKFPWLGNMFGRMELAPEYGVPQVSTQYGAPARFQPQYYQPQVYTPQTYQAPQTYQVPQTYQAPQTYQFRQTYQAPQTYYQQPSQFGRILPGGRDVGLTDDAVIVTPPQVPVMPVQPVQPVRPVQPPQPAPPQP</sequence>
<reference evidence="2" key="1">
    <citation type="submission" date="2015-09" db="EMBL/GenBank/DDBJ databases">
        <title>De novo assembly of Pectinophora gossypiella (Pink Bollworm) gut transcriptome.</title>
        <authorList>
            <person name="Tassone E.E."/>
        </authorList>
    </citation>
    <scope>NUCLEOTIDE SEQUENCE</scope>
</reference>
<dbReference type="OrthoDB" id="7462710at2759"/>
<evidence type="ECO:0000256" key="1">
    <source>
        <dbReference type="SAM" id="SignalP"/>
    </source>
</evidence>
<dbReference type="AlphaFoldDB" id="A0A1E1WL53"/>
<protein>
    <submittedName>
        <fullName evidence="2">Uncharacterized protein</fullName>
    </submittedName>
</protein>
<organism evidence="2">
    <name type="scientific">Pectinophora gossypiella</name>
    <name type="common">Cotton pink bollworm</name>
    <name type="synonym">Depressaria gossypiella</name>
    <dbReference type="NCBI Taxonomy" id="13191"/>
    <lineage>
        <taxon>Eukaryota</taxon>
        <taxon>Metazoa</taxon>
        <taxon>Ecdysozoa</taxon>
        <taxon>Arthropoda</taxon>
        <taxon>Hexapoda</taxon>
        <taxon>Insecta</taxon>
        <taxon>Pterygota</taxon>
        <taxon>Neoptera</taxon>
        <taxon>Endopterygota</taxon>
        <taxon>Lepidoptera</taxon>
        <taxon>Glossata</taxon>
        <taxon>Ditrysia</taxon>
        <taxon>Gelechioidea</taxon>
        <taxon>Gelechiidae</taxon>
        <taxon>Apatetrinae</taxon>
        <taxon>Pectinophora</taxon>
    </lineage>
</organism>
<name>A0A1E1WL53_PECGO</name>
<feature type="signal peptide" evidence="1">
    <location>
        <begin position="1"/>
        <end position="23"/>
    </location>
</feature>
<feature type="chain" id="PRO_5009115436" evidence="1">
    <location>
        <begin position="24"/>
        <end position="211"/>
    </location>
</feature>
<keyword evidence="1" id="KW-0732">Signal</keyword>
<dbReference type="EMBL" id="GDQN01003468">
    <property type="protein sequence ID" value="JAT87586.1"/>
    <property type="molecule type" value="Transcribed_RNA"/>
</dbReference>